<evidence type="ECO:0000259" key="3">
    <source>
        <dbReference type="PROSITE" id="PS50977"/>
    </source>
</evidence>
<keyword evidence="1 2" id="KW-0238">DNA-binding</keyword>
<dbReference type="AlphaFoldDB" id="A0A9D1ZB35"/>
<dbReference type="GO" id="GO:0003700">
    <property type="term" value="F:DNA-binding transcription factor activity"/>
    <property type="evidence" value="ECO:0007669"/>
    <property type="project" value="TreeGrafter"/>
</dbReference>
<reference evidence="4" key="2">
    <citation type="submission" date="2021-04" db="EMBL/GenBank/DDBJ databases">
        <authorList>
            <person name="Gilroy R."/>
        </authorList>
    </citation>
    <scope>NUCLEOTIDE SEQUENCE</scope>
    <source>
        <strain evidence="4">ChiHjej10B9-743</strain>
    </source>
</reference>
<protein>
    <submittedName>
        <fullName evidence="4">TetR/AcrR family transcriptional regulator</fullName>
    </submittedName>
</protein>
<name>A0A9D1ZB35_9ACTN</name>
<proteinExistence type="predicted"/>
<dbReference type="Pfam" id="PF00440">
    <property type="entry name" value="TetR_N"/>
    <property type="match status" value="1"/>
</dbReference>
<evidence type="ECO:0000313" key="5">
    <source>
        <dbReference type="Proteomes" id="UP000824133"/>
    </source>
</evidence>
<reference evidence="4" key="1">
    <citation type="journal article" date="2021" name="PeerJ">
        <title>Extensive microbial diversity within the chicken gut microbiome revealed by metagenomics and culture.</title>
        <authorList>
            <person name="Gilroy R."/>
            <person name="Ravi A."/>
            <person name="Getino M."/>
            <person name="Pursley I."/>
            <person name="Horton D.L."/>
            <person name="Alikhan N.F."/>
            <person name="Baker D."/>
            <person name="Gharbi K."/>
            <person name="Hall N."/>
            <person name="Watson M."/>
            <person name="Adriaenssens E.M."/>
            <person name="Foster-Nyarko E."/>
            <person name="Jarju S."/>
            <person name="Secka A."/>
            <person name="Antonio M."/>
            <person name="Oren A."/>
            <person name="Chaudhuri R.R."/>
            <person name="La Ragione R."/>
            <person name="Hildebrand F."/>
            <person name="Pallen M.J."/>
        </authorList>
    </citation>
    <scope>NUCLEOTIDE SEQUENCE</scope>
    <source>
        <strain evidence="4">ChiHjej10B9-743</strain>
    </source>
</reference>
<dbReference type="PANTHER" id="PTHR30055">
    <property type="entry name" value="HTH-TYPE TRANSCRIPTIONAL REGULATOR RUTR"/>
    <property type="match status" value="1"/>
</dbReference>
<dbReference type="PANTHER" id="PTHR30055:SF223">
    <property type="entry name" value="HTH-TYPE TRANSCRIPTIONAL REGULATOR UIDR"/>
    <property type="match status" value="1"/>
</dbReference>
<evidence type="ECO:0000256" key="2">
    <source>
        <dbReference type="PROSITE-ProRule" id="PRU00335"/>
    </source>
</evidence>
<feature type="domain" description="HTH tetR-type" evidence="3">
    <location>
        <begin position="12"/>
        <end position="72"/>
    </location>
</feature>
<dbReference type="EMBL" id="DXCP01000041">
    <property type="protein sequence ID" value="HIY79894.1"/>
    <property type="molecule type" value="Genomic_DNA"/>
</dbReference>
<evidence type="ECO:0000313" key="4">
    <source>
        <dbReference type="EMBL" id="HIY79894.1"/>
    </source>
</evidence>
<dbReference type="InterPro" id="IPR050109">
    <property type="entry name" value="HTH-type_TetR-like_transc_reg"/>
</dbReference>
<dbReference type="Gene3D" id="1.10.357.10">
    <property type="entry name" value="Tetracycline Repressor, domain 2"/>
    <property type="match status" value="1"/>
</dbReference>
<organism evidence="4 5">
    <name type="scientific">Candidatus Olsenella excrementavium</name>
    <dbReference type="NCBI Taxonomy" id="2838709"/>
    <lineage>
        <taxon>Bacteria</taxon>
        <taxon>Bacillati</taxon>
        <taxon>Actinomycetota</taxon>
        <taxon>Coriobacteriia</taxon>
        <taxon>Coriobacteriales</taxon>
        <taxon>Atopobiaceae</taxon>
        <taxon>Olsenella</taxon>
    </lineage>
</organism>
<gene>
    <name evidence="4" type="ORF">IAA42_05615</name>
</gene>
<dbReference type="PRINTS" id="PR00455">
    <property type="entry name" value="HTHTETR"/>
</dbReference>
<comment type="caution">
    <text evidence="4">The sequence shown here is derived from an EMBL/GenBank/DDBJ whole genome shotgun (WGS) entry which is preliminary data.</text>
</comment>
<sequence>MTRRTSTPKIIENLRERILDAAREALAADGWRALSMRALAQRVGVAPGTLYNYFSDKEEIVATLALADWQDALARMDVVAGRATDLEQGLAALCDELNAFSDAYRPTWQQYEGGSATSYLTRYHRMLREQVARPVRIVTERAGRTDLAPLADVLAEALLACSVNEDLGTASMGKLASALAAGAPHTEGGQES</sequence>
<dbReference type="SUPFAM" id="SSF46689">
    <property type="entry name" value="Homeodomain-like"/>
    <property type="match status" value="1"/>
</dbReference>
<dbReference type="Proteomes" id="UP000824133">
    <property type="component" value="Unassembled WGS sequence"/>
</dbReference>
<dbReference type="InterPro" id="IPR009057">
    <property type="entry name" value="Homeodomain-like_sf"/>
</dbReference>
<dbReference type="InterPro" id="IPR001647">
    <property type="entry name" value="HTH_TetR"/>
</dbReference>
<dbReference type="GO" id="GO:0000976">
    <property type="term" value="F:transcription cis-regulatory region binding"/>
    <property type="evidence" value="ECO:0007669"/>
    <property type="project" value="TreeGrafter"/>
</dbReference>
<evidence type="ECO:0000256" key="1">
    <source>
        <dbReference type="ARBA" id="ARBA00023125"/>
    </source>
</evidence>
<accession>A0A9D1ZB35</accession>
<feature type="DNA-binding region" description="H-T-H motif" evidence="2">
    <location>
        <begin position="35"/>
        <end position="54"/>
    </location>
</feature>
<dbReference type="PROSITE" id="PS50977">
    <property type="entry name" value="HTH_TETR_2"/>
    <property type="match status" value="1"/>
</dbReference>